<evidence type="ECO:0000256" key="1">
    <source>
        <dbReference type="ARBA" id="ARBA00022729"/>
    </source>
</evidence>
<dbReference type="EMBL" id="FNJI01000007">
    <property type="protein sequence ID" value="SDO90473.1"/>
    <property type="molecule type" value="Genomic_DNA"/>
</dbReference>
<dbReference type="InterPro" id="IPR050280">
    <property type="entry name" value="OMP_Chaperone_SurA"/>
</dbReference>
<feature type="signal peptide" evidence="3">
    <location>
        <begin position="1"/>
        <end position="31"/>
    </location>
</feature>
<dbReference type="InterPro" id="IPR000297">
    <property type="entry name" value="PPIase_PpiC"/>
</dbReference>
<dbReference type="SUPFAM" id="SSF109998">
    <property type="entry name" value="Triger factor/SurA peptide-binding domain-like"/>
    <property type="match status" value="1"/>
</dbReference>
<dbReference type="InterPro" id="IPR027304">
    <property type="entry name" value="Trigger_fact/SurA_dom_sf"/>
</dbReference>
<evidence type="ECO:0000259" key="4">
    <source>
        <dbReference type="PROSITE" id="PS50198"/>
    </source>
</evidence>
<dbReference type="Pfam" id="PF13624">
    <property type="entry name" value="SurA_N_3"/>
    <property type="match status" value="1"/>
</dbReference>
<name>A0A1H0NCV2_9BACT</name>
<gene>
    <name evidence="5" type="ORF">SAMN05660330_01348</name>
</gene>
<organism evidence="5 6">
    <name type="scientific">Desulforhopalus singaporensis</name>
    <dbReference type="NCBI Taxonomy" id="91360"/>
    <lineage>
        <taxon>Bacteria</taxon>
        <taxon>Pseudomonadati</taxon>
        <taxon>Thermodesulfobacteriota</taxon>
        <taxon>Desulfobulbia</taxon>
        <taxon>Desulfobulbales</taxon>
        <taxon>Desulfocapsaceae</taxon>
        <taxon>Desulforhopalus</taxon>
    </lineage>
</organism>
<dbReference type="SUPFAM" id="SSF54534">
    <property type="entry name" value="FKBP-like"/>
    <property type="match status" value="1"/>
</dbReference>
<dbReference type="PANTHER" id="PTHR47637:SF1">
    <property type="entry name" value="CHAPERONE SURA"/>
    <property type="match status" value="1"/>
</dbReference>
<feature type="chain" id="PRO_5011472925" evidence="3">
    <location>
        <begin position="32"/>
        <end position="334"/>
    </location>
</feature>
<dbReference type="Gene3D" id="3.10.50.40">
    <property type="match status" value="1"/>
</dbReference>
<dbReference type="STRING" id="91360.SAMN05660330_01348"/>
<dbReference type="OrthoDB" id="14196at2"/>
<dbReference type="Gene3D" id="1.10.4030.10">
    <property type="entry name" value="Porin chaperone SurA, peptide-binding domain"/>
    <property type="match status" value="1"/>
</dbReference>
<feature type="domain" description="PpiC" evidence="4">
    <location>
        <begin position="186"/>
        <end position="286"/>
    </location>
</feature>
<sequence length="334" mass="37740">MKQFNSFSFSFPAASLSVLVLIFSACFFCRATSAEMIDKVVAIVNDDIITLSELEAETGELYQSIAKVKSGEELQAAISEVREKTLDSMIDQRLVEQRAALYNITVTDDEVDAAFSGVRQKAGLDSGEFLRRLQLSGYTEESYRKNIYSSLLQNKLLAIDVKSKIIVSDEEVLDYYDQNYTSRMEEDGYYLLQIGFNWKDGDLDDKKRAFELATRVHKMARDGDDFHNLARKYSELPSAVDGGDIGVFMLDEMVPAMRSGVAGLSPGEISDIIQTPAGYQFFKLLSNNNEAIVTTAPYEAVENEIREKLYQTKLEEAFRNWVIQLKDKAYIQKL</sequence>
<dbReference type="RefSeq" id="WP_092221094.1">
    <property type="nucleotide sequence ID" value="NZ_FNJI01000007.1"/>
</dbReference>
<keyword evidence="2" id="KW-0697">Rotamase</keyword>
<dbReference type="GO" id="GO:0003755">
    <property type="term" value="F:peptidyl-prolyl cis-trans isomerase activity"/>
    <property type="evidence" value="ECO:0007669"/>
    <property type="project" value="UniProtKB-KW"/>
</dbReference>
<dbReference type="Pfam" id="PF00639">
    <property type="entry name" value="Rotamase"/>
    <property type="match status" value="1"/>
</dbReference>
<accession>A0A1H0NCV2</accession>
<dbReference type="PROSITE" id="PS51257">
    <property type="entry name" value="PROKAR_LIPOPROTEIN"/>
    <property type="match status" value="1"/>
</dbReference>
<dbReference type="Proteomes" id="UP000199073">
    <property type="component" value="Unassembled WGS sequence"/>
</dbReference>
<evidence type="ECO:0000256" key="3">
    <source>
        <dbReference type="SAM" id="SignalP"/>
    </source>
</evidence>
<dbReference type="PROSITE" id="PS50198">
    <property type="entry name" value="PPIC_PPIASE_2"/>
    <property type="match status" value="1"/>
</dbReference>
<keyword evidence="1 3" id="KW-0732">Signal</keyword>
<evidence type="ECO:0000256" key="2">
    <source>
        <dbReference type="PROSITE-ProRule" id="PRU00278"/>
    </source>
</evidence>
<dbReference type="AlphaFoldDB" id="A0A1H0NCV2"/>
<dbReference type="InterPro" id="IPR046357">
    <property type="entry name" value="PPIase_dom_sf"/>
</dbReference>
<keyword evidence="6" id="KW-1185">Reference proteome</keyword>
<reference evidence="5 6" key="1">
    <citation type="submission" date="2016-10" db="EMBL/GenBank/DDBJ databases">
        <authorList>
            <person name="de Groot N.N."/>
        </authorList>
    </citation>
    <scope>NUCLEOTIDE SEQUENCE [LARGE SCALE GENOMIC DNA]</scope>
    <source>
        <strain evidence="5 6">DSM 12130</strain>
    </source>
</reference>
<evidence type="ECO:0000313" key="6">
    <source>
        <dbReference type="Proteomes" id="UP000199073"/>
    </source>
</evidence>
<protein>
    <submittedName>
        <fullName evidence="5">Periplasmic chaperone for outer membrane proteins SurA</fullName>
    </submittedName>
</protein>
<dbReference type="PANTHER" id="PTHR47637">
    <property type="entry name" value="CHAPERONE SURA"/>
    <property type="match status" value="1"/>
</dbReference>
<evidence type="ECO:0000313" key="5">
    <source>
        <dbReference type="EMBL" id="SDO90473.1"/>
    </source>
</evidence>
<keyword evidence="2" id="KW-0413">Isomerase</keyword>
<proteinExistence type="predicted"/>